<gene>
    <name evidence="1" type="ORF">CHGG_08536</name>
</gene>
<protein>
    <submittedName>
        <fullName evidence="1">Uncharacterized protein</fullName>
    </submittedName>
</protein>
<name>Q2GU18_CHAGB</name>
<dbReference type="HOGENOM" id="CLU_1786627_0_0_1"/>
<keyword evidence="2" id="KW-1185">Reference proteome</keyword>
<dbReference type="AlphaFoldDB" id="Q2GU18"/>
<dbReference type="EMBL" id="CH408034">
    <property type="protein sequence ID" value="EAQ84522.1"/>
    <property type="molecule type" value="Genomic_DNA"/>
</dbReference>
<dbReference type="RefSeq" id="XP_001226463.1">
    <property type="nucleotide sequence ID" value="XM_001226462.1"/>
</dbReference>
<evidence type="ECO:0000313" key="1">
    <source>
        <dbReference type="EMBL" id="EAQ84522.1"/>
    </source>
</evidence>
<evidence type="ECO:0000313" key="2">
    <source>
        <dbReference type="Proteomes" id="UP000001056"/>
    </source>
</evidence>
<dbReference type="VEuPathDB" id="FungiDB:CHGG_08536"/>
<reference evidence="2" key="1">
    <citation type="journal article" date="2015" name="Genome Announc.">
        <title>Draft genome sequence of the cellulolytic fungus Chaetomium globosum.</title>
        <authorList>
            <person name="Cuomo C.A."/>
            <person name="Untereiner W.A."/>
            <person name="Ma L.-J."/>
            <person name="Grabherr M."/>
            <person name="Birren B.W."/>
        </authorList>
    </citation>
    <scope>NUCLEOTIDE SEQUENCE [LARGE SCALE GENOMIC DNA]</scope>
    <source>
        <strain evidence="2">ATCC 6205 / CBS 148.51 / DSM 1962 / NBRC 6347 / NRRL 1970</strain>
    </source>
</reference>
<dbReference type="Proteomes" id="UP000001056">
    <property type="component" value="Unassembled WGS sequence"/>
</dbReference>
<proteinExistence type="predicted"/>
<dbReference type="GeneID" id="4395438"/>
<accession>Q2GU18</accession>
<dbReference type="OrthoDB" id="6499973at2759"/>
<dbReference type="InParanoid" id="Q2GU18"/>
<organism evidence="1 2">
    <name type="scientific">Chaetomium globosum (strain ATCC 6205 / CBS 148.51 / DSM 1962 / NBRC 6347 / NRRL 1970)</name>
    <name type="common">Soil fungus</name>
    <dbReference type="NCBI Taxonomy" id="306901"/>
    <lineage>
        <taxon>Eukaryota</taxon>
        <taxon>Fungi</taxon>
        <taxon>Dikarya</taxon>
        <taxon>Ascomycota</taxon>
        <taxon>Pezizomycotina</taxon>
        <taxon>Sordariomycetes</taxon>
        <taxon>Sordariomycetidae</taxon>
        <taxon>Sordariales</taxon>
        <taxon>Chaetomiaceae</taxon>
        <taxon>Chaetomium</taxon>
    </lineage>
</organism>
<sequence length="145" mass="16695">MGLRPISRGTEGTATVPRIQYGTRGTITVPHVPSKSKLESLRRFPLHKHADLLKDQIPTVEHLQGLAARELDGGQQVFVAGNEFWVKVVEAEPEKWNMRPGLSDCFRVPVGLLEEYWFQRERAHPAREMLWKEDQRFPSELFFST</sequence>